<evidence type="ECO:0008006" key="3">
    <source>
        <dbReference type="Google" id="ProtNLM"/>
    </source>
</evidence>
<evidence type="ECO:0000313" key="2">
    <source>
        <dbReference type="Proteomes" id="UP001501729"/>
    </source>
</evidence>
<evidence type="ECO:0000313" key="1">
    <source>
        <dbReference type="EMBL" id="GAA5047544.1"/>
    </source>
</evidence>
<gene>
    <name evidence="1" type="ORF">GCM10025751_18260</name>
</gene>
<accession>A0AAV3UFM1</accession>
<dbReference type="EMBL" id="BAABKX010000001">
    <property type="protein sequence ID" value="GAA5047544.1"/>
    <property type="molecule type" value="Genomic_DNA"/>
</dbReference>
<organism evidence="1 2">
    <name type="scientific">Haladaptatus pallidirubidus</name>
    <dbReference type="NCBI Taxonomy" id="1008152"/>
    <lineage>
        <taxon>Archaea</taxon>
        <taxon>Methanobacteriati</taxon>
        <taxon>Methanobacteriota</taxon>
        <taxon>Stenosarchaea group</taxon>
        <taxon>Halobacteria</taxon>
        <taxon>Halobacteriales</taxon>
        <taxon>Haladaptataceae</taxon>
        <taxon>Haladaptatus</taxon>
    </lineage>
</organism>
<protein>
    <recommendedName>
        <fullName evidence="3">Rubrerythrin</fullName>
    </recommendedName>
</protein>
<dbReference type="Proteomes" id="UP001501729">
    <property type="component" value="Unassembled WGS sequence"/>
</dbReference>
<sequence>MLVRSLLAVRPSFVRFLSAVGEYKRVACVPWRMDSDEFVEAVRKENETALSRLGSSKSLYAATGGELEPDEVFRAAADSEHAASETFTRWADSEDDEDASDLFASNAETETKHYETVSGKMDDHEPGDIPALHEYLRGLDDTRERLGGFVGRTLASEKSKTQLTGFFTGQADPKSASLFRDLKGDLEEQLDGAVELLAERCNSDEEWEQAKEAANGAITAAYEEYTESLESMGVNPKPVC</sequence>
<proteinExistence type="predicted"/>
<dbReference type="SUPFAM" id="SSF47240">
    <property type="entry name" value="Ferritin-like"/>
    <property type="match status" value="1"/>
</dbReference>
<name>A0AAV3UFM1_9EURY</name>
<comment type="caution">
    <text evidence="1">The sequence shown here is derived from an EMBL/GenBank/DDBJ whole genome shotgun (WGS) entry which is preliminary data.</text>
</comment>
<keyword evidence="2" id="KW-1185">Reference proteome</keyword>
<dbReference type="InterPro" id="IPR009078">
    <property type="entry name" value="Ferritin-like_SF"/>
</dbReference>
<reference evidence="1 2" key="1">
    <citation type="journal article" date="2019" name="Int. J. Syst. Evol. Microbiol.">
        <title>The Global Catalogue of Microorganisms (GCM) 10K type strain sequencing project: providing services to taxonomists for standard genome sequencing and annotation.</title>
        <authorList>
            <consortium name="The Broad Institute Genomics Platform"/>
            <consortium name="The Broad Institute Genome Sequencing Center for Infectious Disease"/>
            <person name="Wu L."/>
            <person name="Ma J."/>
        </authorList>
    </citation>
    <scope>NUCLEOTIDE SEQUENCE [LARGE SCALE GENOMIC DNA]</scope>
    <source>
        <strain evidence="1 2">JCM 17504</strain>
    </source>
</reference>
<dbReference type="AlphaFoldDB" id="A0AAV3UFM1"/>